<dbReference type="AlphaFoldDB" id="A0A0F9QKV2"/>
<dbReference type="Gene3D" id="3.10.150.10">
    <property type="entry name" value="DNA Polymerase III, subunit A, domain 2"/>
    <property type="match status" value="1"/>
</dbReference>
<organism evidence="1">
    <name type="scientific">marine sediment metagenome</name>
    <dbReference type="NCBI Taxonomy" id="412755"/>
    <lineage>
        <taxon>unclassified sequences</taxon>
        <taxon>metagenomes</taxon>
        <taxon>ecological metagenomes</taxon>
    </lineage>
</organism>
<sequence length="178" mass="19583">MKPIKLTRNHLAVAAATNSWEGETNGLNCVHVEEGRLVAADGHMCVVADVETAGVETPFLVPRKTFMGVDPIEDEVELRENGSIRVTNDAGHQEINNGTVDAKYPNVDPILERPEGQQPAIRIALAPAVLRKVLDSVGDTNQVVFYFYEPLTQVFFEANTPEKHRGAFMPMTSSPEKE</sequence>
<accession>A0A0F9QKV2</accession>
<comment type="caution">
    <text evidence="1">The sequence shown here is derived from an EMBL/GenBank/DDBJ whole genome shotgun (WGS) entry which is preliminary data.</text>
</comment>
<proteinExistence type="predicted"/>
<gene>
    <name evidence="1" type="ORF">LCGC14_1003060</name>
</gene>
<dbReference type="EMBL" id="LAZR01003888">
    <property type="protein sequence ID" value="KKN13756.1"/>
    <property type="molecule type" value="Genomic_DNA"/>
</dbReference>
<evidence type="ECO:0008006" key="2">
    <source>
        <dbReference type="Google" id="ProtNLM"/>
    </source>
</evidence>
<name>A0A0F9QKV2_9ZZZZ</name>
<evidence type="ECO:0000313" key="1">
    <source>
        <dbReference type="EMBL" id="KKN13756.1"/>
    </source>
</evidence>
<protein>
    <recommendedName>
        <fullName evidence="2">DNA polymerase III beta sliding clamp central domain-containing protein</fullName>
    </recommendedName>
</protein>
<reference evidence="1" key="1">
    <citation type="journal article" date="2015" name="Nature">
        <title>Complex archaea that bridge the gap between prokaryotes and eukaryotes.</title>
        <authorList>
            <person name="Spang A."/>
            <person name="Saw J.H."/>
            <person name="Jorgensen S.L."/>
            <person name="Zaremba-Niedzwiedzka K."/>
            <person name="Martijn J."/>
            <person name="Lind A.E."/>
            <person name="van Eijk R."/>
            <person name="Schleper C."/>
            <person name="Guy L."/>
            <person name="Ettema T.J."/>
        </authorList>
    </citation>
    <scope>NUCLEOTIDE SEQUENCE</scope>
</reference>